<sequence length="126" mass="15218">MRRIPWTRQEDDLLINLYHEYGPLWTKITQLMVNRTSRQCAERWNNTLRPGINTAPFTTSERNMIVQLYHNHGSQWSKIASHLPGRTPRMVKNSWYSMQRAEATRIRKKMSIRFLVNQRQSRHHPY</sequence>
<dbReference type="SUPFAM" id="SSF46689">
    <property type="entry name" value="Homeodomain-like"/>
    <property type="match status" value="1"/>
</dbReference>
<feature type="domain" description="HTH myb-type" evidence="2">
    <location>
        <begin position="53"/>
        <end position="103"/>
    </location>
</feature>
<evidence type="ECO:0000259" key="2">
    <source>
        <dbReference type="PROSITE" id="PS51294"/>
    </source>
</evidence>
<evidence type="ECO:0000313" key="4">
    <source>
        <dbReference type="Proteomes" id="UP000789739"/>
    </source>
</evidence>
<dbReference type="InterPro" id="IPR017930">
    <property type="entry name" value="Myb_dom"/>
</dbReference>
<dbReference type="InterPro" id="IPR001005">
    <property type="entry name" value="SANT/Myb"/>
</dbReference>
<dbReference type="InterPro" id="IPR050560">
    <property type="entry name" value="MYB_TF"/>
</dbReference>
<dbReference type="InterPro" id="IPR009057">
    <property type="entry name" value="Homeodomain-like_sf"/>
</dbReference>
<dbReference type="Pfam" id="PF13921">
    <property type="entry name" value="Myb_DNA-bind_6"/>
    <property type="match status" value="1"/>
</dbReference>
<evidence type="ECO:0000313" key="3">
    <source>
        <dbReference type="EMBL" id="CAG8580020.1"/>
    </source>
</evidence>
<dbReference type="PANTHER" id="PTHR45614">
    <property type="entry name" value="MYB PROTEIN-RELATED"/>
    <property type="match status" value="1"/>
</dbReference>
<name>A0A9N9G413_9GLOM</name>
<keyword evidence="4" id="KW-1185">Reference proteome</keyword>
<evidence type="ECO:0000259" key="1">
    <source>
        <dbReference type="PROSITE" id="PS50090"/>
    </source>
</evidence>
<organism evidence="3 4">
    <name type="scientific">Paraglomus brasilianum</name>
    <dbReference type="NCBI Taxonomy" id="144538"/>
    <lineage>
        <taxon>Eukaryota</taxon>
        <taxon>Fungi</taxon>
        <taxon>Fungi incertae sedis</taxon>
        <taxon>Mucoromycota</taxon>
        <taxon>Glomeromycotina</taxon>
        <taxon>Glomeromycetes</taxon>
        <taxon>Paraglomerales</taxon>
        <taxon>Paraglomeraceae</taxon>
        <taxon>Paraglomus</taxon>
    </lineage>
</organism>
<dbReference type="Gene3D" id="1.10.10.60">
    <property type="entry name" value="Homeodomain-like"/>
    <property type="match status" value="2"/>
</dbReference>
<feature type="domain" description="HTH myb-type" evidence="2">
    <location>
        <begin position="1"/>
        <end position="52"/>
    </location>
</feature>
<dbReference type="CDD" id="cd00167">
    <property type="entry name" value="SANT"/>
    <property type="match status" value="2"/>
</dbReference>
<feature type="domain" description="Myb-like" evidence="1">
    <location>
        <begin position="1"/>
        <end position="48"/>
    </location>
</feature>
<dbReference type="SMART" id="SM00717">
    <property type="entry name" value="SANT"/>
    <property type="match status" value="2"/>
</dbReference>
<comment type="caution">
    <text evidence="3">The sequence shown here is derived from an EMBL/GenBank/DDBJ whole genome shotgun (WGS) entry which is preliminary data.</text>
</comment>
<dbReference type="OrthoDB" id="2143914at2759"/>
<dbReference type="AlphaFoldDB" id="A0A9N9G413"/>
<feature type="domain" description="Myb-like" evidence="1">
    <location>
        <begin position="49"/>
        <end position="99"/>
    </location>
</feature>
<gene>
    <name evidence="3" type="ORF">PBRASI_LOCUS6567</name>
</gene>
<dbReference type="PROSITE" id="PS51294">
    <property type="entry name" value="HTH_MYB"/>
    <property type="match status" value="2"/>
</dbReference>
<dbReference type="PROSITE" id="PS50090">
    <property type="entry name" value="MYB_LIKE"/>
    <property type="match status" value="2"/>
</dbReference>
<dbReference type="Proteomes" id="UP000789739">
    <property type="component" value="Unassembled WGS sequence"/>
</dbReference>
<dbReference type="GO" id="GO:0000981">
    <property type="term" value="F:DNA-binding transcription factor activity, RNA polymerase II-specific"/>
    <property type="evidence" value="ECO:0007669"/>
    <property type="project" value="TreeGrafter"/>
</dbReference>
<dbReference type="GO" id="GO:0005634">
    <property type="term" value="C:nucleus"/>
    <property type="evidence" value="ECO:0007669"/>
    <property type="project" value="TreeGrafter"/>
</dbReference>
<accession>A0A9N9G413</accession>
<reference evidence="3" key="1">
    <citation type="submission" date="2021-06" db="EMBL/GenBank/DDBJ databases">
        <authorList>
            <person name="Kallberg Y."/>
            <person name="Tangrot J."/>
            <person name="Rosling A."/>
        </authorList>
    </citation>
    <scope>NUCLEOTIDE SEQUENCE</scope>
    <source>
        <strain evidence="3">BR232B</strain>
    </source>
</reference>
<dbReference type="EMBL" id="CAJVPI010000885">
    <property type="protein sequence ID" value="CAG8580020.1"/>
    <property type="molecule type" value="Genomic_DNA"/>
</dbReference>
<proteinExistence type="predicted"/>
<protein>
    <submittedName>
        <fullName evidence="3">7554_t:CDS:1</fullName>
    </submittedName>
</protein>
<dbReference type="GO" id="GO:0000978">
    <property type="term" value="F:RNA polymerase II cis-regulatory region sequence-specific DNA binding"/>
    <property type="evidence" value="ECO:0007669"/>
    <property type="project" value="TreeGrafter"/>
</dbReference>